<dbReference type="InterPro" id="IPR036514">
    <property type="entry name" value="SGNH_hydro_sf"/>
</dbReference>
<keyword evidence="4" id="KW-1185">Reference proteome</keyword>
<organism evidence="3 4">
    <name type="scientific">Pedobacter paludis</name>
    <dbReference type="NCBI Taxonomy" id="2203212"/>
    <lineage>
        <taxon>Bacteria</taxon>
        <taxon>Pseudomonadati</taxon>
        <taxon>Bacteroidota</taxon>
        <taxon>Sphingobacteriia</taxon>
        <taxon>Sphingobacteriales</taxon>
        <taxon>Sphingobacteriaceae</taxon>
        <taxon>Pedobacter</taxon>
    </lineage>
</organism>
<protein>
    <submittedName>
        <fullName evidence="3">Acylhydrolase</fullName>
    </submittedName>
</protein>
<keyword evidence="1" id="KW-0732">Signal</keyword>
<dbReference type="SUPFAM" id="SSF52266">
    <property type="entry name" value="SGNH hydrolase"/>
    <property type="match status" value="1"/>
</dbReference>
<dbReference type="Pfam" id="PF13472">
    <property type="entry name" value="Lipase_GDSL_2"/>
    <property type="match status" value="1"/>
</dbReference>
<dbReference type="PANTHER" id="PTHR30383">
    <property type="entry name" value="THIOESTERASE 1/PROTEASE 1/LYSOPHOSPHOLIPASE L1"/>
    <property type="match status" value="1"/>
</dbReference>
<feature type="domain" description="SGNH hydrolase-type esterase" evidence="2">
    <location>
        <begin position="86"/>
        <end position="231"/>
    </location>
</feature>
<evidence type="ECO:0000313" key="3">
    <source>
        <dbReference type="EMBL" id="PWS30718.1"/>
    </source>
</evidence>
<gene>
    <name evidence="3" type="ORF">DF947_17490</name>
</gene>
<proteinExistence type="predicted"/>
<evidence type="ECO:0000313" key="4">
    <source>
        <dbReference type="Proteomes" id="UP000245391"/>
    </source>
</evidence>
<reference evidence="4" key="1">
    <citation type="submission" date="2018-05" db="EMBL/GenBank/DDBJ databases">
        <title>Pedobacter paludis sp. nov., isolated from wetland soil.</title>
        <authorList>
            <person name="Zhang Y."/>
        </authorList>
    </citation>
    <scope>NUCLEOTIDE SEQUENCE [LARGE SCALE GENOMIC DNA]</scope>
    <source>
        <strain evidence="4">R-8</strain>
    </source>
</reference>
<evidence type="ECO:0000256" key="1">
    <source>
        <dbReference type="SAM" id="SignalP"/>
    </source>
</evidence>
<name>A0A317EZT0_9SPHI</name>
<dbReference type="Gene3D" id="3.40.50.1110">
    <property type="entry name" value="SGNH hydrolase"/>
    <property type="match status" value="1"/>
</dbReference>
<dbReference type="GO" id="GO:0004622">
    <property type="term" value="F:phosphatidylcholine lysophospholipase activity"/>
    <property type="evidence" value="ECO:0007669"/>
    <property type="project" value="TreeGrafter"/>
</dbReference>
<dbReference type="RefSeq" id="WP_109931334.1">
    <property type="nucleotide sequence ID" value="NZ_QGNY01000006.1"/>
</dbReference>
<dbReference type="OrthoDB" id="9794725at2"/>
<evidence type="ECO:0000259" key="2">
    <source>
        <dbReference type="Pfam" id="PF13472"/>
    </source>
</evidence>
<feature type="signal peptide" evidence="1">
    <location>
        <begin position="1"/>
        <end position="19"/>
    </location>
</feature>
<accession>A0A317EZT0</accession>
<dbReference type="PANTHER" id="PTHR30383:SF5">
    <property type="entry name" value="SGNH HYDROLASE-TYPE ESTERASE DOMAIN-CONTAINING PROTEIN"/>
    <property type="match status" value="1"/>
</dbReference>
<dbReference type="InterPro" id="IPR013830">
    <property type="entry name" value="SGNH_hydro"/>
</dbReference>
<dbReference type="AlphaFoldDB" id="A0A317EZT0"/>
<keyword evidence="3" id="KW-0378">Hydrolase</keyword>
<comment type="caution">
    <text evidence="3">The sequence shown here is derived from an EMBL/GenBank/DDBJ whole genome shotgun (WGS) entry which is preliminary data.</text>
</comment>
<feature type="chain" id="PRO_5016423802" evidence="1">
    <location>
        <begin position="20"/>
        <end position="248"/>
    </location>
</feature>
<dbReference type="EMBL" id="QGNY01000006">
    <property type="protein sequence ID" value="PWS30718.1"/>
    <property type="molecule type" value="Genomic_DNA"/>
</dbReference>
<dbReference type="InterPro" id="IPR051532">
    <property type="entry name" value="Ester_Hydrolysis_Enzymes"/>
</dbReference>
<sequence length="248" mass="27999">MKFKIIFSLILIATTNLYAQVVPDSLKHTPQVPVKENFADDWAALSKYKKENEELGLPKKGEKRVVFLGSSIFEFWKQKDPGFFAGRPYIDRGISGQISPQLLIRFRQDVIDLKPKAVIILAGSNDIAGNTGHVTNKSILDCIASMAELAKKHHIKVILCKYVPVYEYAWNKNIKDASEKIISLNKAIVAYAEKEHFTVVDYFTPLVDERNGQKAELTVDGVHPNLAGYKLMEVVTEVAIKQAFKNRY</sequence>
<dbReference type="Proteomes" id="UP000245391">
    <property type="component" value="Unassembled WGS sequence"/>
</dbReference>